<dbReference type="PROSITE" id="PS00079">
    <property type="entry name" value="MULTICOPPER_OXIDASE1"/>
    <property type="match status" value="1"/>
</dbReference>
<dbReference type="GO" id="GO:0016491">
    <property type="term" value="F:oxidoreductase activity"/>
    <property type="evidence" value="ECO:0007669"/>
    <property type="project" value="UniProtKB-KW"/>
</dbReference>
<dbReference type="InterPro" id="IPR045087">
    <property type="entry name" value="Cu-oxidase_fam"/>
</dbReference>
<proteinExistence type="inferred from homology"/>
<accession>A0A561ES36</accession>
<dbReference type="InterPro" id="IPR011706">
    <property type="entry name" value="Cu-oxidase_C"/>
</dbReference>
<dbReference type="AlphaFoldDB" id="A0A561ES36"/>
<feature type="domain" description="Plastocyanin-like" evidence="12">
    <location>
        <begin position="86"/>
        <end position="185"/>
    </location>
</feature>
<organism evidence="13 14">
    <name type="scientific">Kitasatospora atroaurantiaca</name>
    <dbReference type="NCBI Taxonomy" id="285545"/>
    <lineage>
        <taxon>Bacteria</taxon>
        <taxon>Bacillati</taxon>
        <taxon>Actinomycetota</taxon>
        <taxon>Actinomycetes</taxon>
        <taxon>Kitasatosporales</taxon>
        <taxon>Streptomycetaceae</taxon>
        <taxon>Kitasatospora</taxon>
    </lineage>
</organism>
<keyword evidence="14" id="KW-1185">Reference proteome</keyword>
<dbReference type="InterPro" id="IPR033138">
    <property type="entry name" value="Cu_oxidase_CS"/>
</dbReference>
<evidence type="ECO:0000256" key="5">
    <source>
        <dbReference type="ARBA" id="ARBA00038978"/>
    </source>
</evidence>
<evidence type="ECO:0000259" key="10">
    <source>
        <dbReference type="Pfam" id="PF00394"/>
    </source>
</evidence>
<evidence type="ECO:0000256" key="7">
    <source>
        <dbReference type="ARBA" id="ARBA00042896"/>
    </source>
</evidence>
<dbReference type="InterPro" id="IPR001117">
    <property type="entry name" value="Cu-oxidase_2nd"/>
</dbReference>
<dbReference type="RefSeq" id="WP_145791705.1">
    <property type="nucleotide sequence ID" value="NZ_BAAABR010000006.1"/>
</dbReference>
<evidence type="ECO:0000256" key="3">
    <source>
        <dbReference type="ARBA" id="ARBA00022723"/>
    </source>
</evidence>
<evidence type="ECO:0000313" key="13">
    <source>
        <dbReference type="EMBL" id="TWE18423.1"/>
    </source>
</evidence>
<dbReference type="SUPFAM" id="SSF49503">
    <property type="entry name" value="Cupredoxins"/>
    <property type="match status" value="3"/>
</dbReference>
<dbReference type="CDD" id="cd13890">
    <property type="entry name" value="CuRO_3_CueO_FtsP"/>
    <property type="match status" value="1"/>
</dbReference>
<dbReference type="Proteomes" id="UP000318416">
    <property type="component" value="Unassembled WGS sequence"/>
</dbReference>
<evidence type="ECO:0000259" key="12">
    <source>
        <dbReference type="Pfam" id="PF07732"/>
    </source>
</evidence>
<dbReference type="Gene3D" id="2.60.40.420">
    <property type="entry name" value="Cupredoxins - blue copper proteins"/>
    <property type="match status" value="3"/>
</dbReference>
<dbReference type="PROSITE" id="PS51318">
    <property type="entry name" value="TAT"/>
    <property type="match status" value="1"/>
</dbReference>
<name>A0A561ES36_9ACTN</name>
<comment type="catalytic activity">
    <reaction evidence="9">
        <text>4 Cu(+) + O2 + 4 H(+) = 4 Cu(2+) + 2 H2O</text>
        <dbReference type="Rhea" id="RHEA:30083"/>
        <dbReference type="ChEBI" id="CHEBI:15377"/>
        <dbReference type="ChEBI" id="CHEBI:15378"/>
        <dbReference type="ChEBI" id="CHEBI:15379"/>
        <dbReference type="ChEBI" id="CHEBI:29036"/>
        <dbReference type="ChEBI" id="CHEBI:49552"/>
        <dbReference type="EC" id="1.16.3.4"/>
    </reaction>
    <physiologicalReaction direction="left-to-right" evidence="9">
        <dbReference type="Rhea" id="RHEA:30084"/>
    </physiologicalReaction>
</comment>
<evidence type="ECO:0000313" key="14">
    <source>
        <dbReference type="Proteomes" id="UP000318416"/>
    </source>
</evidence>
<comment type="subunit">
    <text evidence="2">Monomer.</text>
</comment>
<sequence length="485" mass="53189">MLSRRNALKAGVVTAGTVGGAGLLVPALTGPSAAAATDPAPTTAPVIPQFAVPMTVPPVLAPSSSSTTTDYYTVTMKKALKEIVPGTLTEVWTYNGQYPGPTIKARSGRRVVIKQINNLDMPTSVHLHGAKVPVDSDGSPMDTIAPGAARTYTYPNDQAAAPLWFHDHAHHMESEHVYRGLSATYQLSDDAERSLPLPSGSYDVPLILRDGRFDEAGRLIYEMEDFLNRNTILVNGRPWPYFQVAARKYRFRILNSTNNRFFNLQLADGTSFVQIGSDGGLLEKPYSTTSVWLSPGERADVVLDFSRYAVGTQLVLKNVGLPGPPETNQVMRFDVVRTASDYSSVPDRLRTLPTPPVATVNRSFTLRMDEDGRPGAAAYINDQTYDPNRIDTRITWGSTEVWTVTNANQLAPHNFHLHLVQFRILERNGKAPQPGEAGLKDTVSLLAGETVKLLVTFNSYRGIYLYHCHIFDHGAMGMMGTMEIV</sequence>
<dbReference type="InterPro" id="IPR011707">
    <property type="entry name" value="Cu-oxidase-like_N"/>
</dbReference>
<dbReference type="Pfam" id="PF07731">
    <property type="entry name" value="Cu-oxidase_2"/>
    <property type="match status" value="1"/>
</dbReference>
<evidence type="ECO:0000256" key="4">
    <source>
        <dbReference type="ARBA" id="ARBA00023002"/>
    </source>
</evidence>
<dbReference type="PANTHER" id="PTHR48267">
    <property type="entry name" value="CUPREDOXIN SUPERFAMILY PROTEIN"/>
    <property type="match status" value="1"/>
</dbReference>
<dbReference type="Pfam" id="PF07732">
    <property type="entry name" value="Cu-oxidase_3"/>
    <property type="match status" value="1"/>
</dbReference>
<keyword evidence="3" id="KW-0479">Metal-binding</keyword>
<dbReference type="EMBL" id="VIVR01000001">
    <property type="protein sequence ID" value="TWE18423.1"/>
    <property type="molecule type" value="Genomic_DNA"/>
</dbReference>
<dbReference type="Pfam" id="PF00394">
    <property type="entry name" value="Cu-oxidase"/>
    <property type="match status" value="1"/>
</dbReference>
<evidence type="ECO:0000256" key="2">
    <source>
        <dbReference type="ARBA" id="ARBA00011245"/>
    </source>
</evidence>
<feature type="domain" description="Plastocyanin-like" evidence="11">
    <location>
        <begin position="374"/>
        <end position="483"/>
    </location>
</feature>
<comment type="similarity">
    <text evidence="1">Belongs to the multicopper oxidase family.</text>
</comment>
<dbReference type="InterPro" id="IPR002355">
    <property type="entry name" value="Cu_oxidase_Cu_BS"/>
</dbReference>
<gene>
    <name evidence="13" type="ORF">FB465_3496</name>
</gene>
<dbReference type="PANTHER" id="PTHR48267:SF1">
    <property type="entry name" value="BILIRUBIN OXIDASE"/>
    <property type="match status" value="1"/>
</dbReference>
<evidence type="ECO:0000259" key="11">
    <source>
        <dbReference type="Pfam" id="PF07731"/>
    </source>
</evidence>
<protein>
    <recommendedName>
        <fullName evidence="6">Multicopper oxidase CueO</fullName>
        <ecNumber evidence="5">1.16.3.4</ecNumber>
    </recommendedName>
    <alternativeName>
        <fullName evidence="7">Copper efflux oxidase</fullName>
    </alternativeName>
    <alternativeName>
        <fullName evidence="8">Cuprous oxidase</fullName>
    </alternativeName>
</protein>
<feature type="domain" description="Plastocyanin-like" evidence="10">
    <location>
        <begin position="230"/>
        <end position="307"/>
    </location>
</feature>
<evidence type="ECO:0000256" key="9">
    <source>
        <dbReference type="ARBA" id="ARBA00048092"/>
    </source>
</evidence>
<dbReference type="EC" id="1.16.3.4" evidence="5"/>
<dbReference type="PROSITE" id="PS00080">
    <property type="entry name" value="MULTICOPPER_OXIDASE2"/>
    <property type="match status" value="1"/>
</dbReference>
<evidence type="ECO:0000256" key="1">
    <source>
        <dbReference type="ARBA" id="ARBA00010609"/>
    </source>
</evidence>
<dbReference type="OrthoDB" id="345021at2"/>
<reference evidence="13 14" key="1">
    <citation type="submission" date="2019-06" db="EMBL/GenBank/DDBJ databases">
        <title>Sequencing the genomes of 1000 actinobacteria strains.</title>
        <authorList>
            <person name="Klenk H.-P."/>
        </authorList>
    </citation>
    <scope>NUCLEOTIDE SEQUENCE [LARGE SCALE GENOMIC DNA]</scope>
    <source>
        <strain evidence="13 14">DSM 41649</strain>
    </source>
</reference>
<dbReference type="GO" id="GO:0005507">
    <property type="term" value="F:copper ion binding"/>
    <property type="evidence" value="ECO:0007669"/>
    <property type="project" value="InterPro"/>
</dbReference>
<dbReference type="InterPro" id="IPR006311">
    <property type="entry name" value="TAT_signal"/>
</dbReference>
<comment type="caution">
    <text evidence="13">The sequence shown here is derived from an EMBL/GenBank/DDBJ whole genome shotgun (WGS) entry which is preliminary data.</text>
</comment>
<evidence type="ECO:0000256" key="8">
    <source>
        <dbReference type="ARBA" id="ARBA00043090"/>
    </source>
</evidence>
<keyword evidence="4" id="KW-0560">Oxidoreductase</keyword>
<dbReference type="InterPro" id="IPR008972">
    <property type="entry name" value="Cupredoxin"/>
</dbReference>
<evidence type="ECO:0000256" key="6">
    <source>
        <dbReference type="ARBA" id="ARBA00041027"/>
    </source>
</evidence>